<dbReference type="PROSITE" id="PS00636">
    <property type="entry name" value="DNAJ_1"/>
    <property type="match status" value="1"/>
</dbReference>
<dbReference type="SUPFAM" id="SSF50978">
    <property type="entry name" value="WD40 repeat-like"/>
    <property type="match status" value="1"/>
</dbReference>
<feature type="repeat" description="WD" evidence="21">
    <location>
        <begin position="208"/>
        <end position="240"/>
    </location>
</feature>
<dbReference type="Gene3D" id="2.130.10.10">
    <property type="entry name" value="YVTN repeat-like/Quinoprotein amine dehydrogenase"/>
    <property type="match status" value="2"/>
</dbReference>
<dbReference type="InterPro" id="IPR036322">
    <property type="entry name" value="WD40_repeat_dom_sf"/>
</dbReference>
<evidence type="ECO:0000256" key="11">
    <source>
        <dbReference type="ARBA" id="ARBA00056649"/>
    </source>
</evidence>
<dbReference type="InterPro" id="IPR001623">
    <property type="entry name" value="DnaJ_domain"/>
</dbReference>
<dbReference type="GO" id="GO:0036126">
    <property type="term" value="C:sperm flagellum"/>
    <property type="evidence" value="ECO:0007669"/>
    <property type="project" value="UniProtKB-ARBA"/>
</dbReference>
<dbReference type="InterPro" id="IPR008971">
    <property type="entry name" value="HSP40/DnaJ_pept-bd"/>
</dbReference>
<evidence type="ECO:0000256" key="16">
    <source>
        <dbReference type="ARBA" id="ARBA00075378"/>
    </source>
</evidence>
<dbReference type="SUPFAM" id="SSF49493">
    <property type="entry name" value="HSP40/DnaJ peptide-binding domain"/>
    <property type="match status" value="2"/>
</dbReference>
<dbReference type="PROSITE" id="PS50294">
    <property type="entry name" value="WD_REPEATS_REGION"/>
    <property type="match status" value="3"/>
</dbReference>
<dbReference type="Pfam" id="PF00226">
    <property type="entry name" value="DnaJ"/>
    <property type="match status" value="1"/>
</dbReference>
<dbReference type="InterPro" id="IPR018253">
    <property type="entry name" value="DnaJ_domain_CS"/>
</dbReference>
<evidence type="ECO:0000259" key="22">
    <source>
        <dbReference type="PROSITE" id="PS50076"/>
    </source>
</evidence>
<name>A0A836A070_SHEEP</name>
<keyword evidence="5" id="KW-0282">Flagellum</keyword>
<dbReference type="InterPro" id="IPR015943">
    <property type="entry name" value="WD40/YVTN_repeat-like_dom_sf"/>
</dbReference>
<dbReference type="Gene3D" id="1.10.287.110">
    <property type="entry name" value="DnaJ domain"/>
    <property type="match status" value="1"/>
</dbReference>
<dbReference type="PROSITE" id="PS50082">
    <property type="entry name" value="WD_REPEATS_2"/>
    <property type="match status" value="3"/>
</dbReference>
<comment type="subunit">
    <text evidence="12">Interacts with PSMC1, PSMC2, PSMC3, PSMC4, PSMC5 and PSMC6. Interacts with SUPT6H.</text>
</comment>
<dbReference type="FunFam" id="1.10.287.110:FF:000033">
    <property type="entry name" value="dnaJ homolog subfamily B member 13"/>
    <property type="match status" value="1"/>
</dbReference>
<protein>
    <recommendedName>
        <fullName evidence="15">DnaJ homolog subfamily B member 13</fullName>
    </recommendedName>
    <alternativeName>
        <fullName evidence="14">Proteasomal ATPase-associated factor 1</fullName>
    </alternativeName>
    <alternativeName>
        <fullName evidence="19">Testis and spermatogenesis cell-related protein 6</fullName>
    </alternativeName>
    <alternativeName>
        <fullName evidence="20">Testis spermatocyte apoptosis-related gene 6 protein</fullName>
    </alternativeName>
    <alternativeName>
        <fullName evidence="16">Testis spermatogenesis apoptosis-related gene 3 protein</fullName>
    </alternativeName>
    <alternativeName>
        <fullName evidence="18">Testis spermatogenesis apoptosis-related gene 6 protein</fullName>
    </alternativeName>
    <alternativeName>
        <fullName evidence="17">WD repeat-containing protein 71</fullName>
    </alternativeName>
</protein>
<keyword evidence="2 21" id="KW-0853">WD repeat</keyword>
<evidence type="ECO:0000256" key="14">
    <source>
        <dbReference type="ARBA" id="ARBA00068927"/>
    </source>
</evidence>
<comment type="caution">
    <text evidence="23">The sequence shown here is derived from an EMBL/GenBank/DDBJ whole genome shotgun (WGS) entry which is preliminary data.</text>
</comment>
<feature type="domain" description="J" evidence="22">
    <location>
        <begin position="450"/>
        <end position="514"/>
    </location>
</feature>
<evidence type="ECO:0000256" key="8">
    <source>
        <dbReference type="ARBA" id="ARBA00023186"/>
    </source>
</evidence>
<keyword evidence="3" id="KW-0677">Repeat</keyword>
<comment type="subunit">
    <text evidence="13">Homodimer. Component of the axonemal radial spoke complex 1 (RS1), at least composed of spoke head proteins RSPH1, RSPH3, RSPH9 and the cilia-specific component RSPH4A or sperm-specific component RSPH6A, spoke stalk proteins RSPH14, DNAJB13, DYDC1, ROPN1L and NME5, and the anchor protein IQUB. Interacts with SUN5. Interacts with IQUB.</text>
</comment>
<evidence type="ECO:0000256" key="6">
    <source>
        <dbReference type="ARBA" id="ARBA00022942"/>
    </source>
</evidence>
<dbReference type="GO" id="GO:0000502">
    <property type="term" value="C:proteasome complex"/>
    <property type="evidence" value="ECO:0007669"/>
    <property type="project" value="UniProtKB-KW"/>
</dbReference>
<dbReference type="Pfam" id="PF01556">
    <property type="entry name" value="DnaJ_C"/>
    <property type="match status" value="1"/>
</dbReference>
<dbReference type="Proteomes" id="UP000664991">
    <property type="component" value="Chromosome 15"/>
</dbReference>
<evidence type="ECO:0000256" key="17">
    <source>
        <dbReference type="ARBA" id="ARBA00075753"/>
    </source>
</evidence>
<dbReference type="Gene3D" id="2.60.260.20">
    <property type="entry name" value="Urease metallochaperone UreE, N-terminal domain"/>
    <property type="match status" value="2"/>
</dbReference>
<accession>A0A836A070</accession>
<dbReference type="FunFam" id="2.60.260.20:FF:000006">
    <property type="entry name" value="DnaJ subfamily B member 13"/>
    <property type="match status" value="1"/>
</dbReference>
<evidence type="ECO:0000256" key="5">
    <source>
        <dbReference type="ARBA" id="ARBA00022846"/>
    </source>
</evidence>
<keyword evidence="7" id="KW-0969">Cilium</keyword>
<evidence type="ECO:0000313" key="24">
    <source>
        <dbReference type="Proteomes" id="UP000664991"/>
    </source>
</evidence>
<dbReference type="Pfam" id="PF00400">
    <property type="entry name" value="WD40"/>
    <property type="match status" value="3"/>
</dbReference>
<dbReference type="GO" id="GO:0051087">
    <property type="term" value="F:protein-folding chaperone binding"/>
    <property type="evidence" value="ECO:0007669"/>
    <property type="project" value="TreeGrafter"/>
</dbReference>
<evidence type="ECO:0000256" key="15">
    <source>
        <dbReference type="ARBA" id="ARBA00071910"/>
    </source>
</evidence>
<dbReference type="CDD" id="cd10747">
    <property type="entry name" value="DnaJ_C"/>
    <property type="match status" value="1"/>
</dbReference>
<keyword evidence="9" id="KW-0966">Cell projection</keyword>
<dbReference type="GO" id="GO:0005829">
    <property type="term" value="C:cytosol"/>
    <property type="evidence" value="ECO:0007669"/>
    <property type="project" value="UniProtKB-ARBA"/>
</dbReference>
<evidence type="ECO:0000256" key="4">
    <source>
        <dbReference type="ARBA" id="ARBA00022794"/>
    </source>
</evidence>
<dbReference type="InterPro" id="IPR001680">
    <property type="entry name" value="WD40_rpt"/>
</dbReference>
<evidence type="ECO:0000256" key="3">
    <source>
        <dbReference type="ARBA" id="ARBA00022737"/>
    </source>
</evidence>
<evidence type="ECO:0000256" key="10">
    <source>
        <dbReference type="ARBA" id="ARBA00038321"/>
    </source>
</evidence>
<feature type="repeat" description="WD" evidence="21">
    <location>
        <begin position="166"/>
        <end position="207"/>
    </location>
</feature>
<reference evidence="23 24" key="1">
    <citation type="submission" date="2020-12" db="EMBL/GenBank/DDBJ databases">
        <title>De novo assembly of Tibetan sheep genome.</title>
        <authorList>
            <person name="Li X."/>
        </authorList>
    </citation>
    <scope>NUCLEOTIDE SEQUENCE [LARGE SCALE GENOMIC DNA]</scope>
    <source>
        <tissue evidence="23">Heart</tissue>
    </source>
</reference>
<dbReference type="SMART" id="SM00271">
    <property type="entry name" value="DnaJ"/>
    <property type="match status" value="1"/>
</dbReference>
<dbReference type="GO" id="GO:0007017">
    <property type="term" value="P:microtubule-based process"/>
    <property type="evidence" value="ECO:0007669"/>
    <property type="project" value="UniProtKB-ARBA"/>
</dbReference>
<dbReference type="GO" id="GO:0030030">
    <property type="term" value="P:cell projection organization"/>
    <property type="evidence" value="ECO:0007669"/>
    <property type="project" value="UniProtKB-KW"/>
</dbReference>
<proteinExistence type="inferred from homology"/>
<sequence length="762" mass="84684">MEHSLLRLRNLCLTRWAENKPYYYNTRCVIGRTLAFIEDHLPLQEHKFRIKKKDEGEAWLSCHPPGKPTLYGSLTCQGIGLDGIPEVTASEGFIVNEINKKSIHVSCPKENVSSKFLAPYTTFSRIHTKSITCLDISSGGGLGVSSGTDGSMKIWQASNGELRRVLEGHVFDVNCCRFFPSGLVVLSGGMDAQLKIWSAEDASCVVTFKGHKGGILDTAIVDRGKNVVSGSRDGTARLWDCGRSACLGVLADCGSSINGVAVGAADNSINLGSPEQMPSEREVGTESKMLLLAREDKKLQCFGLQSRQPLFLFIGSDAFNCCTFLSGFLLLAGTQDGNIYQLDVRSPRTPVQVIHRSGAPVMSLLSFRDGFIASQGDGSCFIVQQDLDYVIELTGADCDPVYKVSRVDILILMDAVTLDSCPEIQTQTTEAKASFQDYPPTDNRPAMGQDYYSVLQITRNSEDAQIKNAYRKLALKNHPLRSIEPGAVETFRQIAEAYDVLSDPVKRGIYDKFGEEGLKGGIPLEFGSQTPWTTGYVFHGNPEKVFHEFFGGDNPFNEFFDPEGNEVDLKFGGLRGRGVKKQDPPIERDLYLSLEDLFFGCTKKIKISRRVLNEDGYSSTIKDKILTIDVKPGWRQGTRITFEKEGDQGPNIIPADIIFIVKEKLHPRFRRENDNLFFMNSIPLGKALTCCTVEVKTLDDRLLNIPINDIVHPKYFKKVPGEGMPLPEDPTKKGDLFIYFDIQFPTRLTPQKKQMLRQALLT</sequence>
<evidence type="ECO:0000256" key="9">
    <source>
        <dbReference type="ARBA" id="ARBA00023273"/>
    </source>
</evidence>
<dbReference type="InterPro" id="IPR036869">
    <property type="entry name" value="J_dom_sf"/>
</dbReference>
<dbReference type="InterPro" id="IPR002939">
    <property type="entry name" value="DnaJ_C"/>
</dbReference>
<dbReference type="CDD" id="cd06257">
    <property type="entry name" value="DnaJ"/>
    <property type="match status" value="1"/>
</dbReference>
<evidence type="ECO:0000313" key="23">
    <source>
        <dbReference type="EMBL" id="KAG5199876.1"/>
    </source>
</evidence>
<dbReference type="FunFam" id="2.130.10.10:FF:000181">
    <property type="entry name" value="Proteasomal ATPase associated factor 1"/>
    <property type="match status" value="1"/>
</dbReference>
<evidence type="ECO:0000256" key="19">
    <source>
        <dbReference type="ARBA" id="ARBA00080190"/>
    </source>
</evidence>
<dbReference type="SMART" id="SM00320">
    <property type="entry name" value="WD40"/>
    <property type="match status" value="5"/>
</dbReference>
<comment type="function">
    <text evidence="11">Functions as part of axonemal radial spoke complexes that play an important part in the motility of sperm and cilia.</text>
</comment>
<evidence type="ECO:0000256" key="12">
    <source>
        <dbReference type="ARBA" id="ARBA00064031"/>
    </source>
</evidence>
<dbReference type="GO" id="GO:0051082">
    <property type="term" value="F:unfolded protein binding"/>
    <property type="evidence" value="ECO:0007669"/>
    <property type="project" value="InterPro"/>
</dbReference>
<keyword evidence="4" id="KW-0970">Cilium biogenesis/degradation</keyword>
<comment type="similarity">
    <text evidence="10">Belongs to the WD repeat PAAF1/RPN14 family.</text>
</comment>
<keyword evidence="8" id="KW-0143">Chaperone</keyword>
<feature type="repeat" description="WD" evidence="21">
    <location>
        <begin position="124"/>
        <end position="165"/>
    </location>
</feature>
<dbReference type="FunFam" id="2.60.260.20:FF:000002">
    <property type="entry name" value="Dnaj homolog subfamily b member"/>
    <property type="match status" value="1"/>
</dbReference>
<organism evidence="23 24">
    <name type="scientific">Ovis aries</name>
    <name type="common">Sheep</name>
    <dbReference type="NCBI Taxonomy" id="9940"/>
    <lineage>
        <taxon>Eukaryota</taxon>
        <taxon>Metazoa</taxon>
        <taxon>Chordata</taxon>
        <taxon>Craniata</taxon>
        <taxon>Vertebrata</taxon>
        <taxon>Euteleostomi</taxon>
        <taxon>Mammalia</taxon>
        <taxon>Eutheria</taxon>
        <taxon>Laurasiatheria</taxon>
        <taxon>Artiodactyla</taxon>
        <taxon>Ruminantia</taxon>
        <taxon>Pecora</taxon>
        <taxon>Bovidae</taxon>
        <taxon>Caprinae</taxon>
        <taxon>Ovis</taxon>
    </lineage>
</organism>
<comment type="subcellular location">
    <subcellularLocation>
        <location evidence="1">Cell projection</location>
        <location evidence="1">Cilium</location>
        <location evidence="1">Flagellum</location>
    </subcellularLocation>
</comment>
<dbReference type="PANTHER" id="PTHR24078:SF519">
    <property type="entry name" value="DNAJ HOMOLOG SUBFAMILY B MEMBER 13"/>
    <property type="match status" value="1"/>
</dbReference>
<dbReference type="EMBL" id="JAEMGP010000015">
    <property type="protein sequence ID" value="KAG5199876.1"/>
    <property type="molecule type" value="Genomic_DNA"/>
</dbReference>
<evidence type="ECO:0000256" key="13">
    <source>
        <dbReference type="ARBA" id="ARBA00064985"/>
    </source>
</evidence>
<evidence type="ECO:0000256" key="7">
    <source>
        <dbReference type="ARBA" id="ARBA00023069"/>
    </source>
</evidence>
<dbReference type="InterPro" id="IPR051339">
    <property type="entry name" value="DnaJ_subfamily_B"/>
</dbReference>
<dbReference type="PROSITE" id="PS50076">
    <property type="entry name" value="DNAJ_2"/>
    <property type="match status" value="1"/>
</dbReference>
<gene>
    <name evidence="23" type="ORF">JEQ12_006355</name>
</gene>
<evidence type="ECO:0000256" key="20">
    <source>
        <dbReference type="ARBA" id="ARBA00081125"/>
    </source>
</evidence>
<dbReference type="PRINTS" id="PR00625">
    <property type="entry name" value="JDOMAIN"/>
</dbReference>
<dbReference type="PANTHER" id="PTHR24078">
    <property type="entry name" value="DNAJ HOMOLOG SUBFAMILY C MEMBER"/>
    <property type="match status" value="1"/>
</dbReference>
<evidence type="ECO:0000256" key="21">
    <source>
        <dbReference type="PROSITE-ProRule" id="PRU00221"/>
    </source>
</evidence>
<dbReference type="FunFam" id="2.130.10.10:FF:000212">
    <property type="entry name" value="Proteasomal ATPase associated factor 1"/>
    <property type="match status" value="1"/>
</dbReference>
<dbReference type="AlphaFoldDB" id="A0A836A070"/>
<evidence type="ECO:0000256" key="1">
    <source>
        <dbReference type="ARBA" id="ARBA00004230"/>
    </source>
</evidence>
<dbReference type="SUPFAM" id="SSF46565">
    <property type="entry name" value="Chaperone J-domain"/>
    <property type="match status" value="1"/>
</dbReference>
<evidence type="ECO:0000256" key="2">
    <source>
        <dbReference type="ARBA" id="ARBA00022574"/>
    </source>
</evidence>
<keyword evidence="6" id="KW-0647">Proteasome</keyword>
<evidence type="ECO:0000256" key="18">
    <source>
        <dbReference type="ARBA" id="ARBA00078669"/>
    </source>
</evidence>
<dbReference type="GO" id="GO:0006457">
    <property type="term" value="P:protein folding"/>
    <property type="evidence" value="ECO:0007669"/>
    <property type="project" value="InterPro"/>
</dbReference>